<keyword evidence="1" id="KW-0812">Transmembrane</keyword>
<dbReference type="Proteomes" id="UP000735302">
    <property type="component" value="Unassembled WGS sequence"/>
</dbReference>
<dbReference type="AlphaFoldDB" id="A0AAV3YYI6"/>
<accession>A0AAV3YYI6</accession>
<protein>
    <submittedName>
        <fullName evidence="2">Uncharacterized protein</fullName>
    </submittedName>
</protein>
<keyword evidence="1" id="KW-0472">Membrane</keyword>
<evidence type="ECO:0000256" key="1">
    <source>
        <dbReference type="SAM" id="Phobius"/>
    </source>
</evidence>
<gene>
    <name evidence="2" type="ORF">PoB_001382800</name>
</gene>
<sequence>MFESAHRKTSCCSSVCSSQKVIENQLSLASYLLVLDYGLRLVCLRKDISSPLKILQKNGIATCLCEFIHLIVSLQRWKCFTSFSTSPSCFSKFDGKSGIIHHNQPWYDMAECIISLPPAIPMVEKSGLLHIIVVVLIALIRCYHRLRVD</sequence>
<dbReference type="EMBL" id="BLXT01001699">
    <property type="protein sequence ID" value="GFN87322.1"/>
    <property type="molecule type" value="Genomic_DNA"/>
</dbReference>
<proteinExistence type="predicted"/>
<organism evidence="2 3">
    <name type="scientific">Plakobranchus ocellatus</name>
    <dbReference type="NCBI Taxonomy" id="259542"/>
    <lineage>
        <taxon>Eukaryota</taxon>
        <taxon>Metazoa</taxon>
        <taxon>Spiralia</taxon>
        <taxon>Lophotrochozoa</taxon>
        <taxon>Mollusca</taxon>
        <taxon>Gastropoda</taxon>
        <taxon>Heterobranchia</taxon>
        <taxon>Euthyneura</taxon>
        <taxon>Panpulmonata</taxon>
        <taxon>Sacoglossa</taxon>
        <taxon>Placobranchoidea</taxon>
        <taxon>Plakobranchidae</taxon>
        <taxon>Plakobranchus</taxon>
    </lineage>
</organism>
<reference evidence="2 3" key="1">
    <citation type="journal article" date="2021" name="Elife">
        <title>Chloroplast acquisition without the gene transfer in kleptoplastic sea slugs, Plakobranchus ocellatus.</title>
        <authorList>
            <person name="Maeda T."/>
            <person name="Takahashi S."/>
            <person name="Yoshida T."/>
            <person name="Shimamura S."/>
            <person name="Takaki Y."/>
            <person name="Nagai Y."/>
            <person name="Toyoda A."/>
            <person name="Suzuki Y."/>
            <person name="Arimoto A."/>
            <person name="Ishii H."/>
            <person name="Satoh N."/>
            <person name="Nishiyama T."/>
            <person name="Hasebe M."/>
            <person name="Maruyama T."/>
            <person name="Minagawa J."/>
            <person name="Obokata J."/>
            <person name="Shigenobu S."/>
        </authorList>
    </citation>
    <scope>NUCLEOTIDE SEQUENCE [LARGE SCALE GENOMIC DNA]</scope>
</reference>
<name>A0AAV3YYI6_9GAST</name>
<evidence type="ECO:0000313" key="2">
    <source>
        <dbReference type="EMBL" id="GFN87322.1"/>
    </source>
</evidence>
<comment type="caution">
    <text evidence="2">The sequence shown here is derived from an EMBL/GenBank/DDBJ whole genome shotgun (WGS) entry which is preliminary data.</text>
</comment>
<keyword evidence="1" id="KW-1133">Transmembrane helix</keyword>
<feature type="transmembrane region" description="Helical" evidence="1">
    <location>
        <begin position="127"/>
        <end position="144"/>
    </location>
</feature>
<evidence type="ECO:0000313" key="3">
    <source>
        <dbReference type="Proteomes" id="UP000735302"/>
    </source>
</evidence>
<keyword evidence="3" id="KW-1185">Reference proteome</keyword>